<name>A0AAW1E868_ZOAVI</name>
<protein>
    <recommendedName>
        <fullName evidence="4">Chemokine interleukin-8-like domain-containing protein</fullName>
    </recommendedName>
</protein>
<dbReference type="SMART" id="SM00199">
    <property type="entry name" value="SCY"/>
    <property type="match status" value="1"/>
</dbReference>
<dbReference type="SUPFAM" id="SSF54117">
    <property type="entry name" value="Interleukin 8-like chemokines"/>
    <property type="match status" value="1"/>
</dbReference>
<dbReference type="GO" id="GO:0008009">
    <property type="term" value="F:chemokine activity"/>
    <property type="evidence" value="ECO:0007669"/>
    <property type="project" value="InterPro"/>
</dbReference>
<evidence type="ECO:0000256" key="1">
    <source>
        <dbReference type="ARBA" id="ARBA00022514"/>
    </source>
</evidence>
<evidence type="ECO:0000313" key="5">
    <source>
        <dbReference type="EMBL" id="KAK9517995.1"/>
    </source>
</evidence>
<gene>
    <name evidence="5" type="ORF">VZT92_023324</name>
</gene>
<feature type="domain" description="Chemokine interleukin-8-like" evidence="4">
    <location>
        <begin position="27"/>
        <end position="88"/>
    </location>
</feature>
<organism evidence="5 6">
    <name type="scientific">Zoarces viviparus</name>
    <name type="common">Viviparous eelpout</name>
    <name type="synonym">Blennius viviparus</name>
    <dbReference type="NCBI Taxonomy" id="48416"/>
    <lineage>
        <taxon>Eukaryota</taxon>
        <taxon>Metazoa</taxon>
        <taxon>Chordata</taxon>
        <taxon>Craniata</taxon>
        <taxon>Vertebrata</taxon>
        <taxon>Euteleostomi</taxon>
        <taxon>Actinopterygii</taxon>
        <taxon>Neopterygii</taxon>
        <taxon>Teleostei</taxon>
        <taxon>Neoteleostei</taxon>
        <taxon>Acanthomorphata</taxon>
        <taxon>Eupercaria</taxon>
        <taxon>Perciformes</taxon>
        <taxon>Cottioidei</taxon>
        <taxon>Zoarcales</taxon>
        <taxon>Zoarcidae</taxon>
        <taxon>Zoarcinae</taxon>
        <taxon>Zoarces</taxon>
    </lineage>
</organism>
<dbReference type="InterPro" id="IPR039809">
    <property type="entry name" value="Chemokine_b/g/d"/>
</dbReference>
<dbReference type="EMBL" id="JBCEZU010000538">
    <property type="protein sequence ID" value="KAK9517995.1"/>
    <property type="molecule type" value="Genomic_DNA"/>
</dbReference>
<dbReference type="PANTHER" id="PTHR12015">
    <property type="entry name" value="SMALL INDUCIBLE CYTOKINE A"/>
    <property type="match status" value="1"/>
</dbReference>
<dbReference type="Pfam" id="PF00048">
    <property type="entry name" value="IL8"/>
    <property type="match status" value="1"/>
</dbReference>
<dbReference type="InterPro" id="IPR036048">
    <property type="entry name" value="Interleukin_8-like_sf"/>
</dbReference>
<evidence type="ECO:0000256" key="3">
    <source>
        <dbReference type="SAM" id="SignalP"/>
    </source>
</evidence>
<keyword evidence="6" id="KW-1185">Reference proteome</keyword>
<dbReference type="Gene3D" id="2.40.50.40">
    <property type="match status" value="1"/>
</dbReference>
<keyword evidence="3" id="KW-0732">Signal</keyword>
<feature type="chain" id="PRO_5043665384" description="Chemokine interleukin-8-like domain-containing protein" evidence="3">
    <location>
        <begin position="21"/>
        <end position="111"/>
    </location>
</feature>
<dbReference type="PANTHER" id="PTHR12015:SF198">
    <property type="entry name" value="PLATELET BASIC PROTEIN"/>
    <property type="match status" value="1"/>
</dbReference>
<accession>A0AAW1E868</accession>
<evidence type="ECO:0000256" key="2">
    <source>
        <dbReference type="SAM" id="MobiDB-lite"/>
    </source>
</evidence>
<sequence>MSGIMKVFVLLAVMVCISEAQMDHTSGKLCLCQKMRNRITSKNEIKDIQIYSATIFCDKVEIVVTNNSGLRYCLNPKLKAVQKLMASIMKQKTSSTARPSELTSTTNTARV</sequence>
<evidence type="ECO:0000259" key="4">
    <source>
        <dbReference type="SMART" id="SM00199"/>
    </source>
</evidence>
<dbReference type="GO" id="GO:0006955">
    <property type="term" value="P:immune response"/>
    <property type="evidence" value="ECO:0007669"/>
    <property type="project" value="InterPro"/>
</dbReference>
<proteinExistence type="predicted"/>
<reference evidence="5 6" key="1">
    <citation type="journal article" date="2024" name="Genome Biol. Evol.">
        <title>Chromosome-level genome assembly of the viviparous eelpout Zoarces viviparus.</title>
        <authorList>
            <person name="Fuhrmann N."/>
            <person name="Brasseur M.V."/>
            <person name="Bakowski C.E."/>
            <person name="Podsiadlowski L."/>
            <person name="Prost S."/>
            <person name="Krehenwinkel H."/>
            <person name="Mayer C."/>
        </authorList>
    </citation>
    <scope>NUCLEOTIDE SEQUENCE [LARGE SCALE GENOMIC DNA]</scope>
    <source>
        <strain evidence="5">NO-MEL_2022_Ind0_liver</strain>
    </source>
</reference>
<dbReference type="InterPro" id="IPR001811">
    <property type="entry name" value="Chemokine_IL8-like_dom"/>
</dbReference>
<evidence type="ECO:0000313" key="6">
    <source>
        <dbReference type="Proteomes" id="UP001488805"/>
    </source>
</evidence>
<dbReference type="GO" id="GO:0005615">
    <property type="term" value="C:extracellular space"/>
    <property type="evidence" value="ECO:0007669"/>
    <property type="project" value="UniProtKB-KW"/>
</dbReference>
<feature type="signal peptide" evidence="3">
    <location>
        <begin position="1"/>
        <end position="20"/>
    </location>
</feature>
<comment type="caution">
    <text evidence="5">The sequence shown here is derived from an EMBL/GenBank/DDBJ whole genome shotgun (WGS) entry which is preliminary data.</text>
</comment>
<feature type="region of interest" description="Disordered" evidence="2">
    <location>
        <begin position="90"/>
        <end position="111"/>
    </location>
</feature>
<dbReference type="AlphaFoldDB" id="A0AAW1E868"/>
<keyword evidence="1" id="KW-0202">Cytokine</keyword>
<dbReference type="Proteomes" id="UP001488805">
    <property type="component" value="Unassembled WGS sequence"/>
</dbReference>